<accession>A0ACC0UDV6</accession>
<reference evidence="1" key="1">
    <citation type="submission" date="2021-03" db="EMBL/GenBank/DDBJ databases">
        <title>Evolutionary priming and transition to the ectomycorrhizal habit in an iconic lineage of mushroom-forming fungi: is preadaptation a requirement?</title>
        <authorList>
            <consortium name="DOE Joint Genome Institute"/>
            <person name="Looney B.P."/>
            <person name="Miyauchi S."/>
            <person name="Morin E."/>
            <person name="Drula E."/>
            <person name="Courty P.E."/>
            <person name="Chicoki N."/>
            <person name="Fauchery L."/>
            <person name="Kohler A."/>
            <person name="Kuo A."/>
            <person name="LaButti K."/>
            <person name="Pangilinan J."/>
            <person name="Lipzen A."/>
            <person name="Riley R."/>
            <person name="Andreopoulos W."/>
            <person name="He G."/>
            <person name="Johnson J."/>
            <person name="Barry K.W."/>
            <person name="Grigoriev I.V."/>
            <person name="Nagy L."/>
            <person name="Hibbett D."/>
            <person name="Henrissat B."/>
            <person name="Matheny P.B."/>
            <person name="Labbe J."/>
            <person name="Martin A.F."/>
        </authorList>
    </citation>
    <scope>NUCLEOTIDE SEQUENCE</scope>
    <source>
        <strain evidence="1">BPL698</strain>
    </source>
</reference>
<organism evidence="1 2">
    <name type="scientific">Russula earlei</name>
    <dbReference type="NCBI Taxonomy" id="71964"/>
    <lineage>
        <taxon>Eukaryota</taxon>
        <taxon>Fungi</taxon>
        <taxon>Dikarya</taxon>
        <taxon>Basidiomycota</taxon>
        <taxon>Agaricomycotina</taxon>
        <taxon>Agaricomycetes</taxon>
        <taxon>Russulales</taxon>
        <taxon>Russulaceae</taxon>
        <taxon>Russula</taxon>
    </lineage>
</organism>
<dbReference type="Proteomes" id="UP001207468">
    <property type="component" value="Unassembled WGS sequence"/>
</dbReference>
<comment type="caution">
    <text evidence="1">The sequence shown here is derived from an EMBL/GenBank/DDBJ whole genome shotgun (WGS) entry which is preliminary data.</text>
</comment>
<sequence length="1167" mass="127401">MAATASSHAANTHAMRSRISNVHAAPLSGEDSPSDFPSISLTQSGQNRHQTSLIMILRCSVLWVLLTALMARRPTKVLPVGPPSALSMIFITQCLTASASLAPALQMTVPSVAARPRSSLLRAGSLTERNLTANASRLSRDLKDGYDSSEWSTGPIEKMHDRHSTASGVDSTTGNESSASTPERRDGYHHHRASHSLAGSPLPQEFPRQRTGSTHGDSRSPSLAGSSSSIADFRDRMKDMEKESQLERERGWNKPRSAHSRTTSHTGPAGHSPRLSPDQQRSIPNGSDTHVHNQTQSARLRHSASRSSLHSEGSSRSSSPLDRQQTGRKDEEEKAIHERERNWGSRQQKWSHNHVHKRATSPTPAPSHARARTVSLESDSSAPPMSSPPRPPNGHLKVQAHTERHETSTSPQPRPVNGRAHDKPLRLPSRFPRLIPPSGVNGNNVDGKDASPASAPPFGWQFPRNRPQLPDFEPETSTTERSPSPVHRPTSHLVGFGKPSHIPVRSPGRVPKVEIKWNGDVHASFKRGHKRATTEFTEANGAVPPKIHFQKSEPDLEPEFGSGSDENSPRGSDESMQDAPTPMARTIEIPPVEELHSSSPVGNTPSRAEGVLNAFAAKDHDSLDAVPAGVAPSELSTPLRPHPSFSTSKIEFETPPPPTGLPELPGPPSSEDDTENIGVLSLDRQKDGPLNLTATKTPRPPGAWAATPAPVPARSQTPQPATSSLIPAKMTRTRSNSLPQTSFSDNQSSIVAPGLPSALSRAGTLPSRTPAPPGSWFSTPGSLRRKGLMKVRFDTVTSDSATSDADTGAKEGKAETSLPVADWDATSLAGPGLDASESVPEASFDRVTSSTPAPASSTPASRDGQEADDLAANVLPDSTTYTTAGSSPRRKARRSPSVRLVDEYGRAREDQPITPSRNDIREHSVSMRMPGGGPLKTPRNASVRILDAMGHEVEEPSEQNDSEDTVTEVRYSRQEALQRMKRAVADLQEGLRGVDAELYDLSKAAREMRSQLASSLQQAQTAHKYGSLKESMRKSRFLHHFLPERTVVSWNHSLFWGLLFFQFILFLFMYRMSKIHARHHFLTSYFDPFYGDLYIHPNKPEYNYDTKLFSFLRRQPSEPSYAERLGIEGPIDLAKRSIANVIAQVQRFMWESWGGGGDDRVRAWPPT</sequence>
<dbReference type="EMBL" id="JAGFNK010000065">
    <property type="protein sequence ID" value="KAI9509431.1"/>
    <property type="molecule type" value="Genomic_DNA"/>
</dbReference>
<keyword evidence="2" id="KW-1185">Reference proteome</keyword>
<protein>
    <submittedName>
        <fullName evidence="1">Uncharacterized protein</fullName>
    </submittedName>
</protein>
<evidence type="ECO:0000313" key="1">
    <source>
        <dbReference type="EMBL" id="KAI9509431.1"/>
    </source>
</evidence>
<name>A0ACC0UDV6_9AGAM</name>
<proteinExistence type="predicted"/>
<gene>
    <name evidence="1" type="ORF">F5148DRAFT_1187964</name>
</gene>
<evidence type="ECO:0000313" key="2">
    <source>
        <dbReference type="Proteomes" id="UP001207468"/>
    </source>
</evidence>